<name>A0A419TCS7_9FIRM</name>
<dbReference type="Proteomes" id="UP000284277">
    <property type="component" value="Unassembled WGS sequence"/>
</dbReference>
<proteinExistence type="predicted"/>
<organism evidence="6 7">
    <name type="scientific">Lacrimispora algidixylanolytica</name>
    <dbReference type="NCBI Taxonomy" id="94868"/>
    <lineage>
        <taxon>Bacteria</taxon>
        <taxon>Bacillati</taxon>
        <taxon>Bacillota</taxon>
        <taxon>Clostridia</taxon>
        <taxon>Lachnospirales</taxon>
        <taxon>Lachnospiraceae</taxon>
        <taxon>Lacrimispora</taxon>
    </lineage>
</organism>
<evidence type="ECO:0000256" key="3">
    <source>
        <dbReference type="ARBA" id="ARBA00023163"/>
    </source>
</evidence>
<feature type="transmembrane region" description="Helical" evidence="4">
    <location>
        <begin position="169"/>
        <end position="191"/>
    </location>
</feature>
<dbReference type="SUPFAM" id="SSF46894">
    <property type="entry name" value="C-terminal effector domain of the bipartite response regulators"/>
    <property type="match status" value="1"/>
</dbReference>
<dbReference type="PROSITE" id="PS50043">
    <property type="entry name" value="HTH_LUXR_2"/>
    <property type="match status" value="1"/>
</dbReference>
<dbReference type="GO" id="GO:0003677">
    <property type="term" value="F:DNA binding"/>
    <property type="evidence" value="ECO:0007669"/>
    <property type="project" value="UniProtKB-KW"/>
</dbReference>
<evidence type="ECO:0000256" key="4">
    <source>
        <dbReference type="SAM" id="Phobius"/>
    </source>
</evidence>
<keyword evidence="4" id="KW-1133">Transmembrane helix</keyword>
<evidence type="ECO:0000256" key="2">
    <source>
        <dbReference type="ARBA" id="ARBA00023125"/>
    </source>
</evidence>
<evidence type="ECO:0000313" key="6">
    <source>
        <dbReference type="EMBL" id="RKD35242.1"/>
    </source>
</evidence>
<gene>
    <name evidence="6" type="ORF">BET01_02545</name>
</gene>
<dbReference type="SMART" id="SM00421">
    <property type="entry name" value="HTH_LUXR"/>
    <property type="match status" value="1"/>
</dbReference>
<evidence type="ECO:0000259" key="5">
    <source>
        <dbReference type="PROSITE" id="PS50043"/>
    </source>
</evidence>
<dbReference type="PANTHER" id="PTHR44688">
    <property type="entry name" value="DNA-BINDING TRANSCRIPTIONAL ACTIVATOR DEVR_DOSR"/>
    <property type="match status" value="1"/>
</dbReference>
<reference evidence="6 7" key="1">
    <citation type="submission" date="2016-08" db="EMBL/GenBank/DDBJ databases">
        <title>A new outlook on sporulation: Clostridium algidixylanolyticum.</title>
        <authorList>
            <person name="Poppleton D.I."/>
            <person name="Gribaldo S."/>
        </authorList>
    </citation>
    <scope>NUCLEOTIDE SEQUENCE [LARGE SCALE GENOMIC DNA]</scope>
    <source>
        <strain evidence="6 7">SPL73</strain>
    </source>
</reference>
<dbReference type="InterPro" id="IPR000792">
    <property type="entry name" value="Tscrpt_reg_LuxR_C"/>
</dbReference>
<feature type="transmembrane region" description="Helical" evidence="4">
    <location>
        <begin position="71"/>
        <end position="93"/>
    </location>
</feature>
<keyword evidence="4" id="KW-0812">Transmembrane</keyword>
<keyword evidence="4" id="KW-0472">Membrane</keyword>
<keyword evidence="7" id="KW-1185">Reference proteome</keyword>
<keyword evidence="3" id="KW-0804">Transcription</keyword>
<dbReference type="Pfam" id="PF00196">
    <property type="entry name" value="GerE"/>
    <property type="match status" value="1"/>
</dbReference>
<protein>
    <recommendedName>
        <fullName evidence="5">HTH luxR-type domain-containing protein</fullName>
    </recommendedName>
</protein>
<comment type="caution">
    <text evidence="6">The sequence shown here is derived from an EMBL/GenBank/DDBJ whole genome shotgun (WGS) entry which is preliminary data.</text>
</comment>
<feature type="transmembrane region" description="Helical" evidence="4">
    <location>
        <begin position="129"/>
        <end position="148"/>
    </location>
</feature>
<dbReference type="PROSITE" id="PS51257">
    <property type="entry name" value="PROKAR_LIPOPROTEIN"/>
    <property type="match status" value="1"/>
</dbReference>
<feature type="domain" description="HTH luxR-type" evidence="5">
    <location>
        <begin position="253"/>
        <end position="318"/>
    </location>
</feature>
<feature type="transmembrane region" description="Helical" evidence="4">
    <location>
        <begin position="6"/>
        <end position="28"/>
    </location>
</feature>
<dbReference type="AlphaFoldDB" id="A0A419TCS7"/>
<evidence type="ECO:0000313" key="7">
    <source>
        <dbReference type="Proteomes" id="UP000284277"/>
    </source>
</evidence>
<dbReference type="EMBL" id="MCIA01000001">
    <property type="protein sequence ID" value="RKD35242.1"/>
    <property type="molecule type" value="Genomic_DNA"/>
</dbReference>
<accession>A0A419TCS7</accession>
<dbReference type="GO" id="GO:0006355">
    <property type="term" value="P:regulation of DNA-templated transcription"/>
    <property type="evidence" value="ECO:0007669"/>
    <property type="project" value="InterPro"/>
</dbReference>
<feature type="transmembrane region" description="Helical" evidence="4">
    <location>
        <begin position="211"/>
        <end position="229"/>
    </location>
</feature>
<dbReference type="InterPro" id="IPR016032">
    <property type="entry name" value="Sig_transdc_resp-reg_C-effctor"/>
</dbReference>
<sequence length="323" mass="37560">MRTIIFIFDIVLIMVFVCACTINVTVYCKTKHVRQLGLGILMYFYCVNAIIIFMSEFLVRIPFFQGTYNVLTYLGVKMICGVIISTLYLFLTVDVLEKKLGVFHAVVLLPLICVTVYVGDLNASVRQHWIFYTIRQIYLAGFSAYFFFTCAINREPEYRMRMKRYLPTFILAGVFAGMILIEDSLVIFHFQYVVNILHLKVFMEHNVSEDLFFVILAVKVIKGGFVQLIRMKEEQPLNETVQEATAVEVLEDLFVTKYALSNRQRDVLYLLLKDKTYQEMGNELGLSVGTVKFHAHGIYDKTDSKNRSQLILKYRKFYEDGRE</sequence>
<feature type="transmembrane region" description="Helical" evidence="4">
    <location>
        <begin position="40"/>
        <end position="59"/>
    </location>
</feature>
<evidence type="ECO:0000256" key="1">
    <source>
        <dbReference type="ARBA" id="ARBA00023015"/>
    </source>
</evidence>
<dbReference type="InterPro" id="IPR036388">
    <property type="entry name" value="WH-like_DNA-bd_sf"/>
</dbReference>
<dbReference type="CDD" id="cd06170">
    <property type="entry name" value="LuxR_C_like"/>
    <property type="match status" value="1"/>
</dbReference>
<keyword evidence="1" id="KW-0805">Transcription regulation</keyword>
<dbReference type="OrthoDB" id="9797341at2"/>
<dbReference type="RefSeq" id="WP_120195182.1">
    <property type="nucleotide sequence ID" value="NZ_MCIA01000001.1"/>
</dbReference>
<feature type="transmembrane region" description="Helical" evidence="4">
    <location>
        <begin position="100"/>
        <end position="117"/>
    </location>
</feature>
<keyword evidence="2" id="KW-0238">DNA-binding</keyword>
<dbReference type="PANTHER" id="PTHR44688:SF25">
    <property type="entry name" value="HTH LUXR-TYPE DOMAIN-CONTAINING PROTEIN"/>
    <property type="match status" value="1"/>
</dbReference>
<dbReference type="Gene3D" id="1.10.10.10">
    <property type="entry name" value="Winged helix-like DNA-binding domain superfamily/Winged helix DNA-binding domain"/>
    <property type="match status" value="1"/>
</dbReference>